<dbReference type="EMBL" id="BOMH01000007">
    <property type="protein sequence ID" value="GID63110.1"/>
    <property type="molecule type" value="Genomic_DNA"/>
</dbReference>
<reference evidence="2" key="1">
    <citation type="submission" date="2021-01" db="EMBL/GenBank/DDBJ databases">
        <title>Whole genome shotgun sequence of Actinoplanes cyaneus NBRC 14990.</title>
        <authorList>
            <person name="Komaki H."/>
            <person name="Tamura T."/>
        </authorList>
    </citation>
    <scope>NUCLEOTIDE SEQUENCE</scope>
    <source>
        <strain evidence="2">NBRC 14990</strain>
    </source>
</reference>
<evidence type="ECO:0000313" key="3">
    <source>
        <dbReference type="Proteomes" id="UP000619479"/>
    </source>
</evidence>
<sequence length="143" mass="15304">MSVDAGRPLWNTLRHAGDVPVLVSYAPADAVWAQWINGSLQAAGHTVELAPAGFDFADRLAVALSGPDRVIVLVSAEHRASASDWSRVPITPALTVLRLDSVPVPAPLRAANCKSLHDLDEEEAMEVLMSTIQSPQNPFSRTS</sequence>
<keyword evidence="3" id="KW-1185">Reference proteome</keyword>
<protein>
    <recommendedName>
        <fullName evidence="1">TIR domain-containing protein</fullName>
    </recommendedName>
</protein>
<dbReference type="RefSeq" id="WP_203738573.1">
    <property type="nucleotide sequence ID" value="NZ_BAAAUC010000013.1"/>
</dbReference>
<organism evidence="2 3">
    <name type="scientific">Actinoplanes cyaneus</name>
    <dbReference type="NCBI Taxonomy" id="52696"/>
    <lineage>
        <taxon>Bacteria</taxon>
        <taxon>Bacillati</taxon>
        <taxon>Actinomycetota</taxon>
        <taxon>Actinomycetes</taxon>
        <taxon>Micromonosporales</taxon>
        <taxon>Micromonosporaceae</taxon>
        <taxon>Actinoplanes</taxon>
    </lineage>
</organism>
<evidence type="ECO:0000259" key="1">
    <source>
        <dbReference type="Pfam" id="PF13676"/>
    </source>
</evidence>
<accession>A0A919LYK7</accession>
<dbReference type="Pfam" id="PF13676">
    <property type="entry name" value="TIR_2"/>
    <property type="match status" value="1"/>
</dbReference>
<name>A0A919LYK7_9ACTN</name>
<dbReference type="AlphaFoldDB" id="A0A919LYK7"/>
<dbReference type="Proteomes" id="UP000619479">
    <property type="component" value="Unassembled WGS sequence"/>
</dbReference>
<evidence type="ECO:0000313" key="2">
    <source>
        <dbReference type="EMBL" id="GID63110.1"/>
    </source>
</evidence>
<comment type="caution">
    <text evidence="2">The sequence shown here is derived from an EMBL/GenBank/DDBJ whole genome shotgun (WGS) entry which is preliminary data.</text>
</comment>
<dbReference type="GO" id="GO:0007165">
    <property type="term" value="P:signal transduction"/>
    <property type="evidence" value="ECO:0007669"/>
    <property type="project" value="InterPro"/>
</dbReference>
<dbReference type="InterPro" id="IPR000157">
    <property type="entry name" value="TIR_dom"/>
</dbReference>
<gene>
    <name evidence="2" type="ORF">Acy02nite_09910</name>
</gene>
<feature type="domain" description="TIR" evidence="1">
    <location>
        <begin position="21"/>
        <end position="117"/>
    </location>
</feature>
<proteinExistence type="predicted"/>